<sequence length="404" mass="46559">MKKLQKLILEIPIETTILEEIEKDPNFLVDFFRNVSSNCQELFLRFEGTAIVNQLQLDYISNLSRLEINQLPNPLLLNPSLRELKIGTYSTVPPISCQFLNKDFLMGNKFDHLKRLELLRVRNLEGASNSFPSLEFVKCFCCFFNSGIDFFTRIRKLKSLILDKCDFKLQSNVEFQCKELEELNITTARSIHFLDISLLSGLQLRKLTIYPGENDDLSPIEQMISLEYLSILSSYQNISLKKLTNLKYLGFSYAEISSSSSSTNLIEEYLLHNCVIHISRIYNATGNLIPVLSETGSETIHQSITEQICQNKNQFEGGLNNVKFILLSNEKIYVSFYILASHQPDQPYMTYCYPSYILFERTPPFSILSSGRHSEMKQTFKNENVNSNDKEIITTKKTSKCEIQ</sequence>
<dbReference type="SUPFAM" id="SSF52058">
    <property type="entry name" value="L domain-like"/>
    <property type="match status" value="1"/>
</dbReference>
<evidence type="ECO:0000313" key="2">
    <source>
        <dbReference type="Proteomes" id="UP000006671"/>
    </source>
</evidence>
<dbReference type="KEGG" id="ngr:NAEGRDRAFT_74179"/>
<evidence type="ECO:0000313" key="1">
    <source>
        <dbReference type="EMBL" id="EFC38144.1"/>
    </source>
</evidence>
<dbReference type="VEuPathDB" id="AmoebaDB:NAEGRDRAFT_74179"/>
<organism evidence="2">
    <name type="scientific">Naegleria gruberi</name>
    <name type="common">Amoeba</name>
    <dbReference type="NCBI Taxonomy" id="5762"/>
    <lineage>
        <taxon>Eukaryota</taxon>
        <taxon>Discoba</taxon>
        <taxon>Heterolobosea</taxon>
        <taxon>Tetramitia</taxon>
        <taxon>Eutetramitia</taxon>
        <taxon>Vahlkampfiidae</taxon>
        <taxon>Naegleria</taxon>
    </lineage>
</organism>
<name>D2VYN1_NAEGR</name>
<reference evidence="1 2" key="1">
    <citation type="journal article" date="2010" name="Cell">
        <title>The genome of Naegleria gruberi illuminates early eukaryotic versatility.</title>
        <authorList>
            <person name="Fritz-Laylin L.K."/>
            <person name="Prochnik S.E."/>
            <person name="Ginger M.L."/>
            <person name="Dacks J.B."/>
            <person name="Carpenter M.L."/>
            <person name="Field M.C."/>
            <person name="Kuo A."/>
            <person name="Paredez A."/>
            <person name="Chapman J."/>
            <person name="Pham J."/>
            <person name="Shu S."/>
            <person name="Neupane R."/>
            <person name="Cipriano M."/>
            <person name="Mancuso J."/>
            <person name="Tu H."/>
            <person name="Salamov A."/>
            <person name="Lindquist E."/>
            <person name="Shapiro H."/>
            <person name="Lucas S."/>
            <person name="Grigoriev I.V."/>
            <person name="Cande W.Z."/>
            <person name="Fulton C."/>
            <person name="Rokhsar D.S."/>
            <person name="Dawson S.C."/>
        </authorList>
    </citation>
    <scope>NUCLEOTIDE SEQUENCE [LARGE SCALE GENOMIC DNA]</scope>
    <source>
        <strain evidence="1 2">NEG-M</strain>
    </source>
</reference>
<gene>
    <name evidence="1" type="ORF">NAEGRDRAFT_74179</name>
</gene>
<keyword evidence="2" id="KW-1185">Reference proteome</keyword>
<protein>
    <submittedName>
        <fullName evidence="1">Predicted protein</fullName>
    </submittedName>
</protein>
<dbReference type="InParanoid" id="D2VYN1"/>
<dbReference type="EMBL" id="GG738911">
    <property type="protein sequence ID" value="EFC38144.1"/>
    <property type="molecule type" value="Genomic_DNA"/>
</dbReference>
<dbReference type="AlphaFoldDB" id="D2VYN1"/>
<dbReference type="RefSeq" id="XP_002670888.1">
    <property type="nucleotide sequence ID" value="XM_002670842.1"/>
</dbReference>
<accession>D2VYN1</accession>
<dbReference type="Gene3D" id="3.80.10.10">
    <property type="entry name" value="Ribonuclease Inhibitor"/>
    <property type="match status" value="1"/>
</dbReference>
<proteinExistence type="predicted"/>
<dbReference type="Proteomes" id="UP000006671">
    <property type="component" value="Unassembled WGS sequence"/>
</dbReference>
<dbReference type="InterPro" id="IPR032675">
    <property type="entry name" value="LRR_dom_sf"/>
</dbReference>
<dbReference type="GeneID" id="8853819"/>